<proteinExistence type="predicted"/>
<name>A0ABR2EBM6_9ROSI</name>
<dbReference type="Proteomes" id="UP001472677">
    <property type="component" value="Unassembled WGS sequence"/>
</dbReference>
<organism evidence="1 2">
    <name type="scientific">Hibiscus sabdariffa</name>
    <name type="common">roselle</name>
    <dbReference type="NCBI Taxonomy" id="183260"/>
    <lineage>
        <taxon>Eukaryota</taxon>
        <taxon>Viridiplantae</taxon>
        <taxon>Streptophyta</taxon>
        <taxon>Embryophyta</taxon>
        <taxon>Tracheophyta</taxon>
        <taxon>Spermatophyta</taxon>
        <taxon>Magnoliopsida</taxon>
        <taxon>eudicotyledons</taxon>
        <taxon>Gunneridae</taxon>
        <taxon>Pentapetalae</taxon>
        <taxon>rosids</taxon>
        <taxon>malvids</taxon>
        <taxon>Malvales</taxon>
        <taxon>Malvaceae</taxon>
        <taxon>Malvoideae</taxon>
        <taxon>Hibiscus</taxon>
    </lineage>
</organism>
<protein>
    <submittedName>
        <fullName evidence="1">Uncharacterized protein</fullName>
    </submittedName>
</protein>
<reference evidence="1 2" key="1">
    <citation type="journal article" date="2024" name="G3 (Bethesda)">
        <title>Genome assembly of Hibiscus sabdariffa L. provides insights into metabolisms of medicinal natural products.</title>
        <authorList>
            <person name="Kim T."/>
        </authorList>
    </citation>
    <scope>NUCLEOTIDE SEQUENCE [LARGE SCALE GENOMIC DNA]</scope>
    <source>
        <strain evidence="1">TK-2024</strain>
        <tissue evidence="1">Old leaves</tissue>
    </source>
</reference>
<evidence type="ECO:0000313" key="1">
    <source>
        <dbReference type="EMBL" id="KAK8556952.1"/>
    </source>
</evidence>
<gene>
    <name evidence="1" type="ORF">V6N12_003341</name>
</gene>
<comment type="caution">
    <text evidence="1">The sequence shown here is derived from an EMBL/GenBank/DDBJ whole genome shotgun (WGS) entry which is preliminary data.</text>
</comment>
<sequence length="243" mass="27708">MENDRANSSPEILLGHPFLGTENVKIEVRSGLLTLECNGEIIKFNVYKAMRHPENVQSINFVGIFEPAIDEFIETDFVNNLCREIEDFEEEIRKFEKSFSVNSDLCLVPSKSKISLYIFQKSKIEWKLPPEQLSKGYTLSAINSKLKKIHNQTYSGHRISLKEILSWLKRKKRKKCRNLQGGKSAQDSSPTWGRRMPCAVAFASRSRLMAAFIPQLAADVDADMRSNGAITHLLLATTRFCQH</sequence>
<accession>A0ABR2EBM6</accession>
<dbReference type="EMBL" id="JBBPBM010000017">
    <property type="protein sequence ID" value="KAK8556952.1"/>
    <property type="molecule type" value="Genomic_DNA"/>
</dbReference>
<evidence type="ECO:0000313" key="2">
    <source>
        <dbReference type="Proteomes" id="UP001472677"/>
    </source>
</evidence>
<keyword evidence="2" id="KW-1185">Reference proteome</keyword>